<dbReference type="AlphaFoldDB" id="U1UTY2"/>
<sequence length="31" mass="3627">MDIQELNDQKKQLGISTNFFHHLLLMLTGLK</sequence>
<gene>
    <name evidence="1" type="ORF">O204_22455</name>
</gene>
<accession>U1UTY2</accession>
<comment type="caution">
    <text evidence="1">The sequence shown here is derived from an EMBL/GenBank/DDBJ whole genome shotgun (WGS) entry which is preliminary data.</text>
</comment>
<evidence type="ECO:0000313" key="2">
    <source>
        <dbReference type="Proteomes" id="UP000016504"/>
    </source>
</evidence>
<protein>
    <submittedName>
        <fullName evidence="1">Uncharacterized protein</fullName>
    </submittedName>
</protein>
<organism evidence="1 2">
    <name type="scientific">Pseudomonas simiae</name>
    <dbReference type="NCBI Taxonomy" id="321846"/>
    <lineage>
        <taxon>Bacteria</taxon>
        <taxon>Pseudomonadati</taxon>
        <taxon>Pseudomonadota</taxon>
        <taxon>Gammaproteobacteria</taxon>
        <taxon>Pseudomonadales</taxon>
        <taxon>Pseudomonadaceae</taxon>
        <taxon>Pseudomonas</taxon>
    </lineage>
</organism>
<evidence type="ECO:0000313" key="1">
    <source>
        <dbReference type="EMBL" id="ERH59768.1"/>
    </source>
</evidence>
<reference evidence="1 2" key="1">
    <citation type="submission" date="2013-08" db="EMBL/GenBank/DDBJ databases">
        <title>Biodegradation of aromatic compounds in biofilm forming Pseudomonas isolated from sewage sludge.</title>
        <authorList>
            <person name="Qureshi A."/>
            <person name="Ghosh S."/>
            <person name="Khardenavis A.A."/>
            <person name="Kapley A."/>
            <person name="Purohit H.J."/>
        </authorList>
    </citation>
    <scope>NUCLEOTIDE SEQUENCE [LARGE SCALE GENOMIC DNA]</scope>
    <source>
        <strain evidence="1 2">EGD-AQ6</strain>
    </source>
</reference>
<dbReference type="Proteomes" id="UP000016504">
    <property type="component" value="Unassembled WGS sequence"/>
</dbReference>
<dbReference type="EMBL" id="AVQG01000009">
    <property type="protein sequence ID" value="ERH59768.1"/>
    <property type="molecule type" value="Genomic_DNA"/>
</dbReference>
<proteinExistence type="predicted"/>
<name>U1UTY2_9PSED</name>